<evidence type="ECO:0000313" key="6">
    <source>
        <dbReference type="EMBL" id="SBS71071.1"/>
    </source>
</evidence>
<keyword evidence="1" id="KW-0805">Transcription regulation</keyword>
<organism evidence="6">
    <name type="scientific">uncultured Mycobacterium sp</name>
    <dbReference type="NCBI Taxonomy" id="171292"/>
    <lineage>
        <taxon>Bacteria</taxon>
        <taxon>Bacillati</taxon>
        <taxon>Actinomycetota</taxon>
        <taxon>Actinomycetes</taxon>
        <taxon>Mycobacteriales</taxon>
        <taxon>Mycobacteriaceae</taxon>
        <taxon>Mycobacterium</taxon>
        <taxon>environmental samples</taxon>
    </lineage>
</organism>
<dbReference type="AlphaFoldDB" id="A0A1Y5P4N9"/>
<keyword evidence="3" id="KW-0804">Transcription</keyword>
<dbReference type="InterPro" id="IPR001647">
    <property type="entry name" value="HTH_TetR"/>
</dbReference>
<evidence type="ECO:0000259" key="5">
    <source>
        <dbReference type="PROSITE" id="PS50977"/>
    </source>
</evidence>
<evidence type="ECO:0000256" key="4">
    <source>
        <dbReference type="PROSITE-ProRule" id="PRU00335"/>
    </source>
</evidence>
<dbReference type="PANTHER" id="PTHR30055:SF234">
    <property type="entry name" value="HTH-TYPE TRANSCRIPTIONAL REGULATOR BETI"/>
    <property type="match status" value="1"/>
</dbReference>
<dbReference type="Pfam" id="PF00440">
    <property type="entry name" value="TetR_N"/>
    <property type="match status" value="1"/>
</dbReference>
<feature type="domain" description="HTH tetR-type" evidence="5">
    <location>
        <begin position="17"/>
        <end position="77"/>
    </location>
</feature>
<dbReference type="InterPro" id="IPR050109">
    <property type="entry name" value="HTH-type_TetR-like_transc_reg"/>
</dbReference>
<dbReference type="SUPFAM" id="SSF46689">
    <property type="entry name" value="Homeodomain-like"/>
    <property type="match status" value="1"/>
</dbReference>
<dbReference type="GO" id="GO:0003700">
    <property type="term" value="F:DNA-binding transcription factor activity"/>
    <property type="evidence" value="ECO:0007669"/>
    <property type="project" value="TreeGrafter"/>
</dbReference>
<evidence type="ECO:0000256" key="3">
    <source>
        <dbReference type="ARBA" id="ARBA00023163"/>
    </source>
</evidence>
<gene>
    <name evidence="6" type="ORF">MHPYR_100056</name>
</gene>
<dbReference type="Gene3D" id="1.10.357.10">
    <property type="entry name" value="Tetracycline Repressor, domain 2"/>
    <property type="match status" value="1"/>
</dbReference>
<dbReference type="PANTHER" id="PTHR30055">
    <property type="entry name" value="HTH-TYPE TRANSCRIPTIONAL REGULATOR RUTR"/>
    <property type="match status" value="1"/>
</dbReference>
<reference evidence="6" key="1">
    <citation type="submission" date="2016-03" db="EMBL/GenBank/DDBJ databases">
        <authorList>
            <person name="Ploux O."/>
        </authorList>
    </citation>
    <scope>NUCLEOTIDE SEQUENCE</scope>
    <source>
        <strain evidence="6">UC10</strain>
    </source>
</reference>
<dbReference type="EMBL" id="FLQS01000002">
    <property type="protein sequence ID" value="SBS71071.1"/>
    <property type="molecule type" value="Genomic_DNA"/>
</dbReference>
<dbReference type="PROSITE" id="PS01081">
    <property type="entry name" value="HTH_TETR_1"/>
    <property type="match status" value="1"/>
</dbReference>
<evidence type="ECO:0000256" key="2">
    <source>
        <dbReference type="ARBA" id="ARBA00023125"/>
    </source>
</evidence>
<name>A0A1Y5P4N9_9MYCO</name>
<evidence type="ECO:0000256" key="1">
    <source>
        <dbReference type="ARBA" id="ARBA00023015"/>
    </source>
</evidence>
<feature type="DNA-binding region" description="H-T-H motif" evidence="4">
    <location>
        <begin position="40"/>
        <end position="59"/>
    </location>
</feature>
<sequence>MTASTRTRRGPSPPPADAERGSLLDAGLALLTEQGVTSLTLAAILDRAGLGTRAFYRHFASKDEFVLAVWLRETEEAVRRLRRQTDRAASGHDGVMAWIDDRLRAAFASPRSATFEALWRYGFWLRSAYPTQFDAVANPQVLVLAEAIDRGLRDGSISTADPDLDASTIHAAFWMLAARHINGGQMTRRRARLQLIRIVEGLFSAAE</sequence>
<protein>
    <submittedName>
        <fullName evidence="6">Putative TetR family transcriptional regulator</fullName>
    </submittedName>
</protein>
<dbReference type="InterPro" id="IPR023772">
    <property type="entry name" value="DNA-bd_HTH_TetR-type_CS"/>
</dbReference>
<dbReference type="PROSITE" id="PS50977">
    <property type="entry name" value="HTH_TETR_2"/>
    <property type="match status" value="1"/>
</dbReference>
<proteinExistence type="predicted"/>
<keyword evidence="2 4" id="KW-0238">DNA-binding</keyword>
<dbReference type="GO" id="GO:0000976">
    <property type="term" value="F:transcription cis-regulatory region binding"/>
    <property type="evidence" value="ECO:0007669"/>
    <property type="project" value="TreeGrafter"/>
</dbReference>
<accession>A0A1Y5P4N9</accession>
<dbReference type="InterPro" id="IPR009057">
    <property type="entry name" value="Homeodomain-like_sf"/>
</dbReference>
<dbReference type="PRINTS" id="PR00455">
    <property type="entry name" value="HTHTETR"/>
</dbReference>